<dbReference type="EMBL" id="NBNE01020526">
    <property type="protein sequence ID" value="OWY91318.1"/>
    <property type="molecule type" value="Genomic_DNA"/>
</dbReference>
<dbReference type="OrthoDB" id="128653at2759"/>
<proteinExistence type="predicted"/>
<dbReference type="AlphaFoldDB" id="A0A225UE82"/>
<evidence type="ECO:0000313" key="2">
    <source>
        <dbReference type="Proteomes" id="UP000198211"/>
    </source>
</evidence>
<name>A0A225UE82_9STRA</name>
<protein>
    <submittedName>
        <fullName evidence="1">Uncharacterized protein</fullName>
    </submittedName>
</protein>
<sequence>MSHSTHFCRRRCKFCKQIHEPGRREVFQELTKLVRTNVDKKRARTPDPTLR</sequence>
<keyword evidence="2" id="KW-1185">Reference proteome</keyword>
<reference evidence="2" key="1">
    <citation type="submission" date="2017-03" db="EMBL/GenBank/DDBJ databases">
        <title>Phytopthora megakarya and P. palmivora, two closely related causual agents of cacao black pod achieved similar genome size and gene model numbers by different mechanisms.</title>
        <authorList>
            <person name="Ali S."/>
            <person name="Shao J."/>
            <person name="Larry D.J."/>
            <person name="Kronmiller B."/>
            <person name="Shen D."/>
            <person name="Strem M.D."/>
            <person name="Melnick R.L."/>
            <person name="Guiltinan M.J."/>
            <person name="Tyler B.M."/>
            <person name="Meinhardt L.W."/>
            <person name="Bailey B.A."/>
        </authorList>
    </citation>
    <scope>NUCLEOTIDE SEQUENCE [LARGE SCALE GENOMIC DNA]</scope>
    <source>
        <strain evidence="2">zdho120</strain>
    </source>
</reference>
<evidence type="ECO:0000313" key="1">
    <source>
        <dbReference type="EMBL" id="OWY91318.1"/>
    </source>
</evidence>
<comment type="caution">
    <text evidence="1">The sequence shown here is derived from an EMBL/GenBank/DDBJ whole genome shotgun (WGS) entry which is preliminary data.</text>
</comment>
<organism evidence="1 2">
    <name type="scientific">Phytophthora megakarya</name>
    <dbReference type="NCBI Taxonomy" id="4795"/>
    <lineage>
        <taxon>Eukaryota</taxon>
        <taxon>Sar</taxon>
        <taxon>Stramenopiles</taxon>
        <taxon>Oomycota</taxon>
        <taxon>Peronosporomycetes</taxon>
        <taxon>Peronosporales</taxon>
        <taxon>Peronosporaceae</taxon>
        <taxon>Phytophthora</taxon>
    </lineage>
</organism>
<dbReference type="Proteomes" id="UP000198211">
    <property type="component" value="Unassembled WGS sequence"/>
</dbReference>
<gene>
    <name evidence="1" type="ORF">PHMEG_00040146</name>
</gene>
<accession>A0A225UE82</accession>